<protein>
    <submittedName>
        <fullName evidence="1">Uncharacterized protein</fullName>
    </submittedName>
</protein>
<evidence type="ECO:0000313" key="1">
    <source>
        <dbReference type="EMBL" id="ABK22049.1"/>
    </source>
</evidence>
<dbReference type="AlphaFoldDB" id="A9NN38"/>
<accession>A9NN38</accession>
<organism evidence="1">
    <name type="scientific">Picea sitchensis</name>
    <name type="common">Sitka spruce</name>
    <name type="synonym">Pinus sitchensis</name>
    <dbReference type="NCBI Taxonomy" id="3332"/>
    <lineage>
        <taxon>Eukaryota</taxon>
        <taxon>Viridiplantae</taxon>
        <taxon>Streptophyta</taxon>
        <taxon>Embryophyta</taxon>
        <taxon>Tracheophyta</taxon>
        <taxon>Spermatophyta</taxon>
        <taxon>Pinopsida</taxon>
        <taxon>Pinidae</taxon>
        <taxon>Conifers I</taxon>
        <taxon>Pinales</taxon>
        <taxon>Pinaceae</taxon>
        <taxon>Picea</taxon>
    </lineage>
</organism>
<reference evidence="1" key="1">
    <citation type="journal article" date="2008" name="BMC Genomics">
        <title>A conifer genomics resource of 200,000 spruce (Picea spp.) ESTs and 6,464 high-quality, sequence-finished full-length cDNAs for Sitka spruce (Picea sitchensis).</title>
        <authorList>
            <person name="Ralph S.G."/>
            <person name="Chun H.J."/>
            <person name="Kolosova N."/>
            <person name="Cooper D."/>
            <person name="Oddy C."/>
            <person name="Ritland C.E."/>
            <person name="Kirkpatrick R."/>
            <person name="Moore R."/>
            <person name="Barber S."/>
            <person name="Holt R.A."/>
            <person name="Jones S.J."/>
            <person name="Marra M.A."/>
            <person name="Douglas C.J."/>
            <person name="Ritland K."/>
            <person name="Bohlmann J."/>
        </authorList>
    </citation>
    <scope>NUCLEOTIDE SEQUENCE</scope>
    <source>
        <tissue evidence="1">Green portion of the leader tissue</tissue>
    </source>
</reference>
<sequence>MGSCVSDIAGGQQAVDGVNADKYMTSQASLDDPNRDAHAALQNCLRNRGFNALSYQLEVTKYKHIICLFSLFFPENLR</sequence>
<name>A9NN38_PICSI</name>
<dbReference type="EMBL" id="EF082695">
    <property type="protein sequence ID" value="ABK22049.1"/>
    <property type="molecule type" value="mRNA"/>
</dbReference>
<proteinExistence type="evidence at transcript level"/>